<reference evidence="7" key="1">
    <citation type="submission" date="2023-10" db="EMBL/GenBank/DDBJ databases">
        <authorList>
            <person name="Chen Y."/>
            <person name="Shah S."/>
            <person name="Dougan E. K."/>
            <person name="Thang M."/>
            <person name="Chan C."/>
        </authorList>
    </citation>
    <scope>NUCLEOTIDE SEQUENCE [LARGE SCALE GENOMIC DNA]</scope>
</reference>
<proteinExistence type="inferred from homology"/>
<evidence type="ECO:0000256" key="3">
    <source>
        <dbReference type="ARBA" id="ARBA00022723"/>
    </source>
</evidence>
<dbReference type="PANTHER" id="PTHR24304">
    <property type="entry name" value="CYTOCHROME P450 FAMILY 7"/>
    <property type="match status" value="1"/>
</dbReference>
<feature type="region of interest" description="Disordered" evidence="5">
    <location>
        <begin position="1"/>
        <end position="32"/>
    </location>
</feature>
<gene>
    <name evidence="7" type="ORF">PCOR1329_LOCUS62465</name>
</gene>
<evidence type="ECO:0000256" key="5">
    <source>
        <dbReference type="SAM" id="MobiDB-lite"/>
    </source>
</evidence>
<dbReference type="EMBL" id="CAUYUJ010017891">
    <property type="protein sequence ID" value="CAK0878844.1"/>
    <property type="molecule type" value="Genomic_DNA"/>
</dbReference>
<protein>
    <submittedName>
        <fullName evidence="7">Uncharacterized protein</fullName>
    </submittedName>
</protein>
<comment type="caution">
    <text evidence="7">The sequence shown here is derived from an EMBL/GenBank/DDBJ whole genome shotgun (WGS) entry which is preliminary data.</text>
</comment>
<evidence type="ECO:0000256" key="6">
    <source>
        <dbReference type="SAM" id="Phobius"/>
    </source>
</evidence>
<dbReference type="SUPFAM" id="SSF48264">
    <property type="entry name" value="Cytochrome P450"/>
    <property type="match status" value="1"/>
</dbReference>
<dbReference type="InterPro" id="IPR001128">
    <property type="entry name" value="Cyt_P450"/>
</dbReference>
<sequence>REMVSQSSSRGSRLGAEGTGHSLPPPSSLDRQHLVRLRLRRPHMVRTESSSPIASGLAVAVPAGITAIVVGGYALRRWLKTRDAPPTYTTRLPVLGGLVQFLKDPLELIRLGYQKHGEIFKVNMLAKEFVFLVGEKGQEFFFTSDKYLDQAKMYSFMIPIFGPKVLYDADYHTRMAQLRFIRERLTESCLAGYCGTLDDEVSQFFDEEWGAAGTVDVRDSMTELMTRTAVRCLMGTEMREMLHSNHHGGHSVSHLLHTLEQGMLPLSVFMPHFPCTRHWNRDAARREMSAFVAPILKQRRAKLASGAVDTESDFLWSVMTSTYPDGRTISDEEIVGFLIAAFFGGMHNSSITTAWTALEVMSRPGLARELREEQQEVLEGGKFTYSAYKRMKKLKSVIMEVLRMHPPLMLLMRTVEADIKFKGKSIPRGSVVAVSPNVGNMLEEIYPQAAEFKPWRFLKTSGGQSEICPPREYQFIPFGGGRRLCKGQEFGYLQVACAISHMLQRYEVETVDGVTKPVYDMVVAPAQPCRLNFRRAASRA</sequence>
<comment type="similarity">
    <text evidence="1">Belongs to the cytochrome P450 family.</text>
</comment>
<evidence type="ECO:0000313" key="7">
    <source>
        <dbReference type="EMBL" id="CAK0878844.1"/>
    </source>
</evidence>
<keyword evidence="3" id="KW-0479">Metal-binding</keyword>
<keyword evidence="6" id="KW-0812">Transmembrane</keyword>
<keyword evidence="6" id="KW-1133">Transmembrane helix</keyword>
<feature type="transmembrane region" description="Helical" evidence="6">
    <location>
        <begin position="53"/>
        <end position="75"/>
    </location>
</feature>
<keyword evidence="6" id="KW-0472">Membrane</keyword>
<dbReference type="PRINTS" id="PR00385">
    <property type="entry name" value="P450"/>
</dbReference>
<dbReference type="Pfam" id="PF00067">
    <property type="entry name" value="p450"/>
    <property type="match status" value="1"/>
</dbReference>
<dbReference type="Proteomes" id="UP001189429">
    <property type="component" value="Unassembled WGS sequence"/>
</dbReference>
<dbReference type="PRINTS" id="PR00465">
    <property type="entry name" value="EP450IV"/>
</dbReference>
<feature type="non-terminal residue" evidence="7">
    <location>
        <position position="1"/>
    </location>
</feature>
<evidence type="ECO:0000256" key="4">
    <source>
        <dbReference type="ARBA" id="ARBA00023004"/>
    </source>
</evidence>
<organism evidence="7 8">
    <name type="scientific">Prorocentrum cordatum</name>
    <dbReference type="NCBI Taxonomy" id="2364126"/>
    <lineage>
        <taxon>Eukaryota</taxon>
        <taxon>Sar</taxon>
        <taxon>Alveolata</taxon>
        <taxon>Dinophyceae</taxon>
        <taxon>Prorocentrales</taxon>
        <taxon>Prorocentraceae</taxon>
        <taxon>Prorocentrum</taxon>
    </lineage>
</organism>
<accession>A0ABN9W287</accession>
<dbReference type="InterPro" id="IPR036396">
    <property type="entry name" value="Cyt_P450_sf"/>
</dbReference>
<keyword evidence="2" id="KW-0349">Heme</keyword>
<dbReference type="InterPro" id="IPR002403">
    <property type="entry name" value="Cyt_P450_E_grp-IV"/>
</dbReference>
<dbReference type="Gene3D" id="1.10.630.10">
    <property type="entry name" value="Cytochrome P450"/>
    <property type="match status" value="1"/>
</dbReference>
<keyword evidence="8" id="KW-1185">Reference proteome</keyword>
<dbReference type="PANTHER" id="PTHR24304:SF2">
    <property type="entry name" value="24-HYDROXYCHOLESTEROL 7-ALPHA-HYDROXYLASE"/>
    <property type="match status" value="1"/>
</dbReference>
<dbReference type="InterPro" id="IPR050529">
    <property type="entry name" value="CYP450_sterol_14alpha_dmase"/>
</dbReference>
<keyword evidence="4" id="KW-0408">Iron</keyword>
<evidence type="ECO:0000256" key="2">
    <source>
        <dbReference type="ARBA" id="ARBA00022617"/>
    </source>
</evidence>
<feature type="compositionally biased region" description="Polar residues" evidence="5">
    <location>
        <begin position="1"/>
        <end position="11"/>
    </location>
</feature>
<evidence type="ECO:0000256" key="1">
    <source>
        <dbReference type="ARBA" id="ARBA00010617"/>
    </source>
</evidence>
<name>A0ABN9W287_9DINO</name>
<evidence type="ECO:0000313" key="8">
    <source>
        <dbReference type="Proteomes" id="UP001189429"/>
    </source>
</evidence>